<dbReference type="Proteomes" id="UP000234744">
    <property type="component" value="Unassembled WGS sequence"/>
</dbReference>
<comment type="caution">
    <text evidence="2">The sequence shown here is derived from an EMBL/GenBank/DDBJ whole genome shotgun (WGS) entry which is preliminary data.</text>
</comment>
<dbReference type="EMBL" id="PJCJ01000002">
    <property type="protein sequence ID" value="PLV16077.1"/>
    <property type="molecule type" value="Genomic_DNA"/>
</dbReference>
<evidence type="ECO:0000256" key="1">
    <source>
        <dbReference type="SAM" id="MobiDB-lite"/>
    </source>
</evidence>
<protein>
    <submittedName>
        <fullName evidence="2">Uncharacterized protein</fullName>
    </submittedName>
</protein>
<accession>A0ABX4U962</accession>
<organism evidence="2 3">
    <name type="scientific">Pseudomonas plecoglossicida</name>
    <dbReference type="NCBI Taxonomy" id="70775"/>
    <lineage>
        <taxon>Bacteria</taxon>
        <taxon>Pseudomonadati</taxon>
        <taxon>Pseudomonadota</taxon>
        <taxon>Gammaproteobacteria</taxon>
        <taxon>Pseudomonadales</taxon>
        <taxon>Pseudomonadaceae</taxon>
        <taxon>Pseudomonas</taxon>
    </lineage>
</organism>
<reference evidence="2 3" key="1">
    <citation type="submission" date="2017-12" db="EMBL/GenBank/DDBJ databases">
        <title>Detection of the carbapenemase gene blaVIM-5 in members of the Pseudomonas putida group isolated from polluted Nigerian wetlands.</title>
        <authorList>
            <person name="Adelowo O."/>
            <person name="Vollmers J."/>
            <person name="Maeusezahl I."/>
            <person name="Kaster A.-K."/>
            <person name="Mueller J.A."/>
        </authorList>
    </citation>
    <scope>NUCLEOTIDE SEQUENCE [LARGE SCALE GENOMIC DNA]</scope>
    <source>
        <strain evidence="2 3">MR69</strain>
    </source>
</reference>
<feature type="compositionally biased region" description="Low complexity" evidence="1">
    <location>
        <begin position="81"/>
        <end position="95"/>
    </location>
</feature>
<feature type="region of interest" description="Disordered" evidence="1">
    <location>
        <begin position="46"/>
        <end position="140"/>
    </location>
</feature>
<feature type="compositionally biased region" description="Basic residues" evidence="1">
    <location>
        <begin position="131"/>
        <end position="140"/>
    </location>
</feature>
<evidence type="ECO:0000313" key="3">
    <source>
        <dbReference type="Proteomes" id="UP000234744"/>
    </source>
</evidence>
<name>A0ABX4U962_PSEDL</name>
<keyword evidence="3" id="KW-1185">Reference proteome</keyword>
<feature type="compositionally biased region" description="Basic and acidic residues" evidence="1">
    <location>
        <begin position="116"/>
        <end position="130"/>
    </location>
</feature>
<proteinExistence type="predicted"/>
<sequence>MRPIDGKPAHITKHDSLVRRGSVGAALCCEEAGTDKASLLLVPASSQHKAAPTVSHEKRSMSSPCKPFPTDPSVESRRTLPAASPSRRQAAPQAPCGWEPCSPRPAPENQCLGLIERPHEGTPACDEKSTNRRMARSYTR</sequence>
<gene>
    <name evidence="2" type="ORF">CXG47_04205</name>
</gene>
<evidence type="ECO:0000313" key="2">
    <source>
        <dbReference type="EMBL" id="PLV16077.1"/>
    </source>
</evidence>